<evidence type="ECO:0000313" key="11">
    <source>
        <dbReference type="EMBL" id="PUZ22605.1"/>
    </source>
</evidence>
<keyword evidence="2" id="KW-0813">Transport</keyword>
<proteinExistence type="predicted"/>
<dbReference type="Pfam" id="PF13620">
    <property type="entry name" value="CarboxypepD_reg"/>
    <property type="match status" value="1"/>
</dbReference>
<dbReference type="InterPro" id="IPR012910">
    <property type="entry name" value="Plug_dom"/>
</dbReference>
<evidence type="ECO:0000256" key="3">
    <source>
        <dbReference type="ARBA" id="ARBA00022452"/>
    </source>
</evidence>
<comment type="caution">
    <text evidence="11">The sequence shown here is derived from an EMBL/GenBank/DDBJ whole genome shotgun (WGS) entry which is preliminary data.</text>
</comment>
<evidence type="ECO:0000256" key="8">
    <source>
        <dbReference type="SAM" id="SignalP"/>
    </source>
</evidence>
<keyword evidence="3" id="KW-1134">Transmembrane beta strand</keyword>
<dbReference type="AlphaFoldDB" id="A0A2T7BC06"/>
<dbReference type="GO" id="GO:0044718">
    <property type="term" value="P:siderophore transmembrane transport"/>
    <property type="evidence" value="ECO:0007669"/>
    <property type="project" value="TreeGrafter"/>
</dbReference>
<keyword evidence="4" id="KW-0812">Transmembrane</keyword>
<name>A0A2T7BC06_9BACT</name>
<evidence type="ECO:0000256" key="5">
    <source>
        <dbReference type="ARBA" id="ARBA00022729"/>
    </source>
</evidence>
<dbReference type="Gene3D" id="2.60.40.1120">
    <property type="entry name" value="Carboxypeptidase-like, regulatory domain"/>
    <property type="match status" value="1"/>
</dbReference>
<gene>
    <name evidence="11" type="ORF">DCC81_19415</name>
</gene>
<keyword evidence="5 8" id="KW-0732">Signal</keyword>
<keyword evidence="6" id="KW-0472">Membrane</keyword>
<accession>A0A2T7BC06</accession>
<dbReference type="Gene3D" id="2.170.130.10">
    <property type="entry name" value="TonB-dependent receptor, plug domain"/>
    <property type="match status" value="1"/>
</dbReference>
<dbReference type="SUPFAM" id="SSF56935">
    <property type="entry name" value="Porins"/>
    <property type="match status" value="1"/>
</dbReference>
<keyword evidence="7" id="KW-0998">Cell outer membrane</keyword>
<dbReference type="GO" id="GO:0015344">
    <property type="term" value="F:siderophore uptake transmembrane transporter activity"/>
    <property type="evidence" value="ECO:0007669"/>
    <property type="project" value="TreeGrafter"/>
</dbReference>
<keyword evidence="12" id="KW-1185">Reference proteome</keyword>
<feature type="domain" description="Outer membrane protein beta-barrel" evidence="10">
    <location>
        <begin position="396"/>
        <end position="800"/>
    </location>
</feature>
<dbReference type="InterPro" id="IPR037066">
    <property type="entry name" value="Plug_dom_sf"/>
</dbReference>
<dbReference type="PANTHER" id="PTHR30069:SF29">
    <property type="entry name" value="HEMOGLOBIN AND HEMOGLOBIN-HAPTOGLOBIN-BINDING PROTEIN 1-RELATED"/>
    <property type="match status" value="1"/>
</dbReference>
<evidence type="ECO:0000256" key="2">
    <source>
        <dbReference type="ARBA" id="ARBA00022448"/>
    </source>
</evidence>
<reference evidence="11 12" key="1">
    <citation type="submission" date="2018-04" db="EMBL/GenBank/DDBJ databases">
        <title>Chitinophaga fuyangensis sp. nov., isolated from soil in a chemical factory.</title>
        <authorList>
            <person name="Chen K."/>
        </authorList>
    </citation>
    <scope>NUCLEOTIDE SEQUENCE [LARGE SCALE GENOMIC DNA]</scope>
    <source>
        <strain evidence="11 12">LY-1</strain>
    </source>
</reference>
<evidence type="ECO:0000313" key="12">
    <source>
        <dbReference type="Proteomes" id="UP000244450"/>
    </source>
</evidence>
<evidence type="ECO:0000256" key="7">
    <source>
        <dbReference type="ARBA" id="ARBA00023237"/>
    </source>
</evidence>
<evidence type="ECO:0000259" key="10">
    <source>
        <dbReference type="Pfam" id="PF14905"/>
    </source>
</evidence>
<organism evidence="11 12">
    <name type="scientific">Chitinophaga parva</name>
    <dbReference type="NCBI Taxonomy" id="2169414"/>
    <lineage>
        <taxon>Bacteria</taxon>
        <taxon>Pseudomonadati</taxon>
        <taxon>Bacteroidota</taxon>
        <taxon>Chitinophagia</taxon>
        <taxon>Chitinophagales</taxon>
        <taxon>Chitinophagaceae</taxon>
        <taxon>Chitinophaga</taxon>
    </lineage>
</organism>
<dbReference type="Pfam" id="PF07715">
    <property type="entry name" value="Plug"/>
    <property type="match status" value="1"/>
</dbReference>
<dbReference type="InterPro" id="IPR008969">
    <property type="entry name" value="CarboxyPept-like_regulatory"/>
</dbReference>
<dbReference type="Pfam" id="PF14905">
    <property type="entry name" value="OMP_b-brl_3"/>
    <property type="match status" value="1"/>
</dbReference>
<feature type="signal peptide" evidence="8">
    <location>
        <begin position="1"/>
        <end position="19"/>
    </location>
</feature>
<dbReference type="SUPFAM" id="SSF49464">
    <property type="entry name" value="Carboxypeptidase regulatory domain-like"/>
    <property type="match status" value="1"/>
</dbReference>
<evidence type="ECO:0000256" key="6">
    <source>
        <dbReference type="ARBA" id="ARBA00023136"/>
    </source>
</evidence>
<dbReference type="InterPro" id="IPR039426">
    <property type="entry name" value="TonB-dep_rcpt-like"/>
</dbReference>
<dbReference type="InterPro" id="IPR041700">
    <property type="entry name" value="OMP_b-brl_3"/>
</dbReference>
<dbReference type="RefSeq" id="WP_108688351.1">
    <property type="nucleotide sequence ID" value="NZ_QCYK01000003.1"/>
</dbReference>
<dbReference type="GO" id="GO:0009279">
    <property type="term" value="C:cell outer membrane"/>
    <property type="evidence" value="ECO:0007669"/>
    <property type="project" value="UniProtKB-SubCell"/>
</dbReference>
<dbReference type="EMBL" id="QCYK01000003">
    <property type="protein sequence ID" value="PUZ22605.1"/>
    <property type="molecule type" value="Genomic_DNA"/>
</dbReference>
<feature type="chain" id="PRO_5015757125" evidence="8">
    <location>
        <begin position="20"/>
        <end position="821"/>
    </location>
</feature>
<evidence type="ECO:0000256" key="4">
    <source>
        <dbReference type="ARBA" id="ARBA00022692"/>
    </source>
</evidence>
<sequence>MKRIRSVLFFTWFSGLSIAAAQNVAVKGKVVDAQSHAPIEYASVALFRAGEAAPVAGNVSAANGAFTIRKTAPGHYQLKITFLGYQTLELSDVVVGNAPLDLGTIPLSPSGSMLREVGVSAQKAGLLNKIDKQRYDAGQFETAKGGSAIDVLKNLPSVAVNSQGDITVRGATGFMVLLNGKPVLADAQTVLSQLPANAIDHVELITAPSAKYDPDGRGGIVNIVTKKGAADGVTLTVNLQGGLPSTTDYNNLEKPQRYGADATVSFKQGKWDVSVGGNYTRNDNEGYREGNVYTKDFVRNTITRFPSTGERSFDRYNYAGRASVSFAADAHNVISAGFYSGKRYQARLADLLYHNTTADLTTNALISSTTYFNSNLQRKEGTFNLGNLDYTHIFANKSSLTASLQYEHDDLYGGTLNRNLQYPNTQDTIQFVNNPYRRPIGAVRGKLDHSINLGAGKLESGLQYRHDSQDGTFDYFVTPPTSQPDIDKFKGSTHAVNDIYSVYSQYSGKAGALEYNGGLRYEYATRTVRLSYDPSPHVLNLSNLFPSANLRYHLTQAWGLKAGYSRRVQRTSNLELNPIPEREHSETLEEGDPDLLPEFVDLAELGIDRTFKQGAFFGTLYYQHIQNPIQRLNSVYADTILNRVFTNAGSARLFGLEAGVNITPVKWWTLYLGANLYNYKIQGNISILDKPVTIANNDWAYSINGNATFQLDKTWSVQLNANYLSRRPTAQGQDGSFLVPNSAVRKSLMAGRLKIALLWQNMNMGILGANKQRITTYGPAFFTTTNYISETDVLMLNVSFSLNRFASKLKLPVSETGDREF</sequence>
<feature type="domain" description="TonB-dependent receptor plug" evidence="9">
    <location>
        <begin position="135"/>
        <end position="220"/>
    </location>
</feature>
<dbReference type="OrthoDB" id="606851at2"/>
<protein>
    <submittedName>
        <fullName evidence="11">TonB-dependent receptor</fullName>
    </submittedName>
</protein>
<evidence type="ECO:0000259" key="9">
    <source>
        <dbReference type="Pfam" id="PF07715"/>
    </source>
</evidence>
<evidence type="ECO:0000256" key="1">
    <source>
        <dbReference type="ARBA" id="ARBA00004571"/>
    </source>
</evidence>
<dbReference type="PANTHER" id="PTHR30069">
    <property type="entry name" value="TONB-DEPENDENT OUTER MEMBRANE RECEPTOR"/>
    <property type="match status" value="1"/>
</dbReference>
<keyword evidence="11" id="KW-0675">Receptor</keyword>
<dbReference type="Proteomes" id="UP000244450">
    <property type="component" value="Unassembled WGS sequence"/>
</dbReference>
<dbReference type="Gene3D" id="2.40.170.20">
    <property type="entry name" value="TonB-dependent receptor, beta-barrel domain"/>
    <property type="match status" value="1"/>
</dbReference>
<dbReference type="InterPro" id="IPR036942">
    <property type="entry name" value="Beta-barrel_TonB_sf"/>
</dbReference>
<comment type="subcellular location">
    <subcellularLocation>
        <location evidence="1">Cell outer membrane</location>
        <topology evidence="1">Multi-pass membrane protein</topology>
    </subcellularLocation>
</comment>